<dbReference type="AlphaFoldDB" id="A0A1Y1Y7W6"/>
<reference evidence="1 2" key="1">
    <citation type="submission" date="2016-07" db="EMBL/GenBank/DDBJ databases">
        <title>Pervasive Adenine N6-methylation of Active Genes in Fungi.</title>
        <authorList>
            <consortium name="DOE Joint Genome Institute"/>
            <person name="Mondo S.J."/>
            <person name="Dannebaum R.O."/>
            <person name="Kuo R.C."/>
            <person name="Labutti K."/>
            <person name="Haridas S."/>
            <person name="Kuo A."/>
            <person name="Salamov A."/>
            <person name="Ahrendt S.R."/>
            <person name="Lipzen A."/>
            <person name="Sullivan W."/>
            <person name="Andreopoulos W.B."/>
            <person name="Clum A."/>
            <person name="Lindquist E."/>
            <person name="Daum C."/>
            <person name="Ramamoorthy G.K."/>
            <person name="Gryganskyi A."/>
            <person name="Culley D."/>
            <person name="Magnuson J.K."/>
            <person name="James T.Y."/>
            <person name="O'Malley M.A."/>
            <person name="Stajich J.E."/>
            <person name="Spatafora J.W."/>
            <person name="Visel A."/>
            <person name="Grigoriev I.V."/>
        </authorList>
    </citation>
    <scope>NUCLEOTIDE SEQUENCE [LARGE SCALE GENOMIC DNA]</scope>
    <source>
        <strain evidence="1 2">CBS 115471</strain>
    </source>
</reference>
<evidence type="ECO:0000313" key="1">
    <source>
        <dbReference type="EMBL" id="ORX94068.1"/>
    </source>
</evidence>
<proteinExistence type="predicted"/>
<organism evidence="1 2">
    <name type="scientific">Clohesyomyces aquaticus</name>
    <dbReference type="NCBI Taxonomy" id="1231657"/>
    <lineage>
        <taxon>Eukaryota</taxon>
        <taxon>Fungi</taxon>
        <taxon>Dikarya</taxon>
        <taxon>Ascomycota</taxon>
        <taxon>Pezizomycotina</taxon>
        <taxon>Dothideomycetes</taxon>
        <taxon>Pleosporomycetidae</taxon>
        <taxon>Pleosporales</taxon>
        <taxon>Lindgomycetaceae</taxon>
        <taxon>Clohesyomyces</taxon>
    </lineage>
</organism>
<dbReference type="Proteomes" id="UP000193144">
    <property type="component" value="Unassembled WGS sequence"/>
</dbReference>
<evidence type="ECO:0000313" key="2">
    <source>
        <dbReference type="Proteomes" id="UP000193144"/>
    </source>
</evidence>
<accession>A0A1Y1Y7W6</accession>
<comment type="caution">
    <text evidence="1">The sequence shown here is derived from an EMBL/GenBank/DDBJ whole genome shotgun (WGS) entry which is preliminary data.</text>
</comment>
<gene>
    <name evidence="1" type="ORF">BCR34DRAFT_580195</name>
</gene>
<name>A0A1Y1Y7W6_9PLEO</name>
<keyword evidence="2" id="KW-1185">Reference proteome</keyword>
<sequence>MSIACLCAAFPPSWAYIEWEMYTYSRFSIGLSSRSLSSMFHSRLCSARTCLPGFLRPTILSDCRLRIPAFSFRGPELPRYSVLV</sequence>
<protein>
    <submittedName>
        <fullName evidence="1">Uncharacterized protein</fullName>
    </submittedName>
</protein>
<dbReference type="EMBL" id="MCFA01000319">
    <property type="protein sequence ID" value="ORX94068.1"/>
    <property type="molecule type" value="Genomic_DNA"/>
</dbReference>